<evidence type="ECO:0000313" key="14">
    <source>
        <dbReference type="EMBL" id="CAH3032334.1"/>
    </source>
</evidence>
<keyword evidence="12" id="KW-0472">Membrane</keyword>
<comment type="cofactor">
    <cofactor evidence="1 11">
        <name>Mn(2+)</name>
        <dbReference type="ChEBI" id="CHEBI:29035"/>
    </cofactor>
</comment>
<evidence type="ECO:0000256" key="12">
    <source>
        <dbReference type="SAM" id="Phobius"/>
    </source>
</evidence>
<evidence type="ECO:0000256" key="10">
    <source>
        <dbReference type="ARBA" id="ARBA00023239"/>
    </source>
</evidence>
<keyword evidence="10" id="KW-0456">Lyase</keyword>
<evidence type="ECO:0000256" key="6">
    <source>
        <dbReference type="ARBA" id="ARBA00022759"/>
    </source>
</evidence>
<evidence type="ECO:0000256" key="5">
    <source>
        <dbReference type="ARBA" id="ARBA00022723"/>
    </source>
</evidence>
<feature type="transmembrane region" description="Helical" evidence="12">
    <location>
        <begin position="21"/>
        <end position="39"/>
    </location>
</feature>
<dbReference type="InterPro" id="IPR039787">
    <property type="entry name" value="ENDOU"/>
</dbReference>
<dbReference type="PROSITE" id="PS51959">
    <property type="entry name" value="ENDOU"/>
    <property type="match status" value="1"/>
</dbReference>
<dbReference type="SUPFAM" id="SSF142877">
    <property type="entry name" value="EndoU-like"/>
    <property type="match status" value="1"/>
</dbReference>
<evidence type="ECO:0000256" key="3">
    <source>
        <dbReference type="ARBA" id="ARBA00011245"/>
    </source>
</evidence>
<dbReference type="EC" id="4.6.1.-" evidence="11"/>
<evidence type="ECO:0000256" key="1">
    <source>
        <dbReference type="ARBA" id="ARBA00001936"/>
    </source>
</evidence>
<proteinExistence type="inferred from homology"/>
<evidence type="ECO:0000256" key="4">
    <source>
        <dbReference type="ARBA" id="ARBA00022722"/>
    </source>
</evidence>
<keyword evidence="12" id="KW-0812">Transmembrane</keyword>
<name>A0ABN8MQU1_9CNID</name>
<dbReference type="Proteomes" id="UP001159427">
    <property type="component" value="Unassembled WGS sequence"/>
</dbReference>
<evidence type="ECO:0000259" key="13">
    <source>
        <dbReference type="PROSITE" id="PS51959"/>
    </source>
</evidence>
<dbReference type="InterPro" id="IPR018998">
    <property type="entry name" value="EndoU_C"/>
</dbReference>
<comment type="caution">
    <text evidence="14">The sequence shown here is derived from an EMBL/GenBank/DDBJ whole genome shotgun (WGS) entry which is preliminary data.</text>
</comment>
<dbReference type="InterPro" id="IPR037227">
    <property type="entry name" value="EndoU-like"/>
</dbReference>
<keyword evidence="5 11" id="KW-0479">Metal-binding</keyword>
<protein>
    <recommendedName>
        <fullName evidence="11">Uridylate-specific endoribonuclease</fullName>
        <ecNumber evidence="11">4.6.1.-</ecNumber>
    </recommendedName>
</protein>
<keyword evidence="6 11" id="KW-0255">Endonuclease</keyword>
<dbReference type="PANTHER" id="PTHR12439:SF11">
    <property type="entry name" value="URIDYLATE-SPECIFIC ENDORIBONUCLEASE"/>
    <property type="match status" value="1"/>
</dbReference>
<keyword evidence="12" id="KW-1133">Transmembrane helix</keyword>
<evidence type="ECO:0000313" key="15">
    <source>
        <dbReference type="Proteomes" id="UP001159427"/>
    </source>
</evidence>
<organism evidence="14 15">
    <name type="scientific">Porites evermanni</name>
    <dbReference type="NCBI Taxonomy" id="104178"/>
    <lineage>
        <taxon>Eukaryota</taxon>
        <taxon>Metazoa</taxon>
        <taxon>Cnidaria</taxon>
        <taxon>Anthozoa</taxon>
        <taxon>Hexacorallia</taxon>
        <taxon>Scleractinia</taxon>
        <taxon>Fungiina</taxon>
        <taxon>Poritidae</taxon>
        <taxon>Porites</taxon>
    </lineage>
</organism>
<comment type="subunit">
    <text evidence="3 11">Monomer.</text>
</comment>
<dbReference type="Pfam" id="PF09412">
    <property type="entry name" value="XendoU"/>
    <property type="match status" value="1"/>
</dbReference>
<dbReference type="PANTHER" id="PTHR12439">
    <property type="entry name" value="PLACENTAL PROTEIN 11-RELATED"/>
    <property type="match status" value="1"/>
</dbReference>
<keyword evidence="9 11" id="KW-0464">Manganese</keyword>
<feature type="domain" description="EndoU" evidence="13">
    <location>
        <begin position="50"/>
        <end position="327"/>
    </location>
</feature>
<dbReference type="CDD" id="cd21159">
    <property type="entry name" value="XendoU"/>
    <property type="match status" value="1"/>
</dbReference>
<keyword evidence="8 11" id="KW-0694">RNA-binding</keyword>
<sequence length="327" mass="38444">MAYWHDVYTTLYFEMSRDFKLCLLWLLFALFSYLLYKTFDFGYFHGVTHSHPELSPLCKRMWNADKNRLFPGVDYKINPQGEISQNSRQDRATYSLFTWVDPRVFERPTFKTFIALLDNYESETGREEVVTQQEKGENQHFIDAIYETEPMKIAHEYLAGKGLVEAGQSQFKKQLYDMWFTMYSRTGDKSFKDSSGFEHVFVGESQKKKANVAGFHNWIQFYLQEKKGLLDYKGFYPSRREKHITSDDWSMNKPLTVRFNWKGDLKRIGGSFIGTSPEFEMALCTVCFLARKGDGRIDRIELDHYDVIVKAHRFGANLLSTCYPINK</sequence>
<comment type="similarity">
    <text evidence="2 11">Belongs to the ENDOU family.</text>
</comment>
<keyword evidence="4 11" id="KW-0540">Nuclease</keyword>
<keyword evidence="15" id="KW-1185">Reference proteome</keyword>
<dbReference type="EMBL" id="CALNXI010000677">
    <property type="protein sequence ID" value="CAH3032334.1"/>
    <property type="molecule type" value="Genomic_DNA"/>
</dbReference>
<keyword evidence="7 11" id="KW-0378">Hydrolase</keyword>
<accession>A0ABN8MQU1</accession>
<evidence type="ECO:0000256" key="2">
    <source>
        <dbReference type="ARBA" id="ARBA00010168"/>
    </source>
</evidence>
<reference evidence="14 15" key="1">
    <citation type="submission" date="2022-05" db="EMBL/GenBank/DDBJ databases">
        <authorList>
            <consortium name="Genoscope - CEA"/>
            <person name="William W."/>
        </authorList>
    </citation>
    <scope>NUCLEOTIDE SEQUENCE [LARGE SCALE GENOMIC DNA]</scope>
</reference>
<evidence type="ECO:0000256" key="7">
    <source>
        <dbReference type="ARBA" id="ARBA00022801"/>
    </source>
</evidence>
<gene>
    <name evidence="14" type="ORF">PEVE_00038968</name>
</gene>
<evidence type="ECO:0000256" key="9">
    <source>
        <dbReference type="ARBA" id="ARBA00023211"/>
    </source>
</evidence>
<evidence type="ECO:0000256" key="8">
    <source>
        <dbReference type="ARBA" id="ARBA00022884"/>
    </source>
</evidence>
<evidence type="ECO:0000256" key="11">
    <source>
        <dbReference type="RuleBase" id="RU367085"/>
    </source>
</evidence>
<comment type="catalytic activity">
    <reaction evidence="11">
        <text>ribonucleotidyl-uridine-RNA = a 5'-end dephospho-uridine-RNA + a 3'-end 2',3'-cyclophospho-ribonucleotide-RNA</text>
        <dbReference type="Rhea" id="RHEA:67792"/>
        <dbReference type="Rhea" id="RHEA-COMP:10464"/>
        <dbReference type="Rhea" id="RHEA-COMP:17354"/>
        <dbReference type="Rhea" id="RHEA-COMP:17356"/>
        <dbReference type="ChEBI" id="CHEBI:83064"/>
        <dbReference type="ChEBI" id="CHEBI:173117"/>
        <dbReference type="ChEBI" id="CHEBI:173224"/>
    </reaction>
</comment>